<reference evidence="1" key="2">
    <citation type="submission" date="2015-07" db="EMBL/GenBank/DDBJ databases">
        <title>Plasmids, circular viruses and viroids from rat gut.</title>
        <authorList>
            <person name="Jorgensen T.J."/>
            <person name="Hansen M.A."/>
            <person name="Xu Z."/>
            <person name="Tabak M.A."/>
            <person name="Sorensen S.J."/>
            <person name="Hansen L.H."/>
        </authorList>
    </citation>
    <scope>NUCLEOTIDE SEQUENCE</scope>
    <source>
        <strain evidence="1">RGFK1400</strain>
    </source>
</reference>
<name>A0A0H5Q6V8_9ZZZZ</name>
<accession>A0A0H5Q6V8</accession>
<proteinExistence type="predicted"/>
<reference evidence="1" key="1">
    <citation type="submission" date="2015-06" db="EMBL/GenBank/DDBJ databases">
        <authorList>
            <person name="Joergensen T."/>
        </authorList>
    </citation>
    <scope>NUCLEOTIDE SEQUENCE</scope>
    <source>
        <strain evidence="1">RGFK1400</strain>
    </source>
</reference>
<sequence>MHHDSRAYIELRYDGNTADVVMVVFRNRGIDGVETVSREFPMLSPELTNDVWHEIKMGLHGILDEMIDRP</sequence>
<dbReference type="AlphaFoldDB" id="A0A0H5Q6V8"/>
<dbReference type="EMBL" id="LN853950">
    <property type="protein sequence ID" value="CRY97164.1"/>
    <property type="molecule type" value="Genomic_DNA"/>
</dbReference>
<protein>
    <submittedName>
        <fullName evidence="1">Uncharacterized protein</fullName>
    </submittedName>
</protein>
<organism evidence="1">
    <name type="scientific">uncultured prokaryote</name>
    <dbReference type="NCBI Taxonomy" id="198431"/>
    <lineage>
        <taxon>unclassified sequences</taxon>
        <taxon>environmental samples</taxon>
    </lineage>
</organism>
<evidence type="ECO:0000313" key="1">
    <source>
        <dbReference type="EMBL" id="CRY97164.1"/>
    </source>
</evidence>